<evidence type="ECO:0000313" key="1">
    <source>
        <dbReference type="EMBL" id="CAG9800665.1"/>
    </source>
</evidence>
<protein>
    <submittedName>
        <fullName evidence="1">Uncharacterized protein</fullName>
    </submittedName>
</protein>
<dbReference type="EMBL" id="OU895877">
    <property type="protein sequence ID" value="CAG9800665.1"/>
    <property type="molecule type" value="Genomic_DNA"/>
</dbReference>
<reference evidence="1" key="1">
    <citation type="submission" date="2022-01" db="EMBL/GenBank/DDBJ databases">
        <authorList>
            <person name="King R."/>
        </authorList>
    </citation>
    <scope>NUCLEOTIDE SEQUENCE</scope>
</reference>
<gene>
    <name evidence="1" type="ORF">CHIRRI_LOCUS3604</name>
</gene>
<name>A0A9N9RP27_9DIPT</name>
<dbReference type="Proteomes" id="UP001153620">
    <property type="component" value="Chromosome 1"/>
</dbReference>
<keyword evidence="2" id="KW-1185">Reference proteome</keyword>
<sequence length="215" mass="24808">MEVKSWQVDIDNNSCEGENGLENMTKRLRAVQALLLKLTHYQEQYGIGDLDTNRYKTTFGAKIIDMTQMIYNHNNPDEPINVVENDINADDMPVYDAGILDEAELLVDMPEIFDDELLESANDIYEILDEEYMPVSYDDDMDADDMPELDDVNDQRLPELDDELIDADPVLPELFDFENMPIVYADDLDAFVLPELDDVNDQRVPEIFIDELICR</sequence>
<dbReference type="AlphaFoldDB" id="A0A9N9RP27"/>
<proteinExistence type="predicted"/>
<organism evidence="1 2">
    <name type="scientific">Chironomus riparius</name>
    <dbReference type="NCBI Taxonomy" id="315576"/>
    <lineage>
        <taxon>Eukaryota</taxon>
        <taxon>Metazoa</taxon>
        <taxon>Ecdysozoa</taxon>
        <taxon>Arthropoda</taxon>
        <taxon>Hexapoda</taxon>
        <taxon>Insecta</taxon>
        <taxon>Pterygota</taxon>
        <taxon>Neoptera</taxon>
        <taxon>Endopterygota</taxon>
        <taxon>Diptera</taxon>
        <taxon>Nematocera</taxon>
        <taxon>Chironomoidea</taxon>
        <taxon>Chironomidae</taxon>
        <taxon>Chironominae</taxon>
        <taxon>Chironomus</taxon>
    </lineage>
</organism>
<accession>A0A9N9RP27</accession>
<evidence type="ECO:0000313" key="2">
    <source>
        <dbReference type="Proteomes" id="UP001153620"/>
    </source>
</evidence>
<reference evidence="1" key="2">
    <citation type="submission" date="2022-10" db="EMBL/GenBank/DDBJ databases">
        <authorList>
            <consortium name="ENA_rothamsted_submissions"/>
            <consortium name="culmorum"/>
            <person name="King R."/>
        </authorList>
    </citation>
    <scope>NUCLEOTIDE SEQUENCE</scope>
</reference>